<dbReference type="Pfam" id="PF13205">
    <property type="entry name" value="Big_5"/>
    <property type="match status" value="1"/>
</dbReference>
<dbReference type="EMBL" id="CP007142">
    <property type="protein sequence ID" value="AJQ97227.1"/>
    <property type="molecule type" value="Genomic_DNA"/>
</dbReference>
<dbReference type="STRING" id="1445510.YC6258_05197"/>
<dbReference type="KEGG" id="gsn:YC6258_05197"/>
<evidence type="ECO:0000259" key="2">
    <source>
        <dbReference type="Pfam" id="PF13205"/>
    </source>
</evidence>
<dbReference type="InterPro" id="IPR032812">
    <property type="entry name" value="SbsA_Ig"/>
</dbReference>
<accession>A0A0C5VRH0</accession>
<gene>
    <name evidence="3" type="ORF">YC6258_05197</name>
</gene>
<organism evidence="3 4">
    <name type="scientific">Gynuella sunshinyii YC6258</name>
    <dbReference type="NCBI Taxonomy" id="1445510"/>
    <lineage>
        <taxon>Bacteria</taxon>
        <taxon>Pseudomonadati</taxon>
        <taxon>Pseudomonadota</taxon>
        <taxon>Gammaproteobacteria</taxon>
        <taxon>Oceanospirillales</taxon>
        <taxon>Saccharospirillaceae</taxon>
        <taxon>Gynuella</taxon>
    </lineage>
</organism>
<evidence type="ECO:0000313" key="3">
    <source>
        <dbReference type="EMBL" id="AJQ97227.1"/>
    </source>
</evidence>
<feature type="domain" description="SbsA Ig-like" evidence="2">
    <location>
        <begin position="72"/>
        <end position="158"/>
    </location>
</feature>
<name>A0A0C5VRH0_9GAMM</name>
<keyword evidence="4" id="KW-1185">Reference proteome</keyword>
<sequence>MPTQGAGKCSLLLFCILSAHFRFLLYGSCPFIKEVDMRLLSLCFVTLMLFSACQPQDVSTDDGIIIQVRATVATDVKPDTAIELEFSSPLPTGVNLRDYIVVTPDIDGELTLATDGLSATFIPEPGWEPEMSYRITVADGVALANGDHFASAEWQFQTQGWTDPAIQLANTGTVKGWGLTIDSSGNVFVVGQVLGADEFAGLSTAYSEQGVVQKFSPTGELLWSKLIDPGYHSAGFDIHVSNRDVLTVLIRGVSDQTRVYQLDTDGEMLSGSPWIITADDASVWLDAVEMRVADSGEVYLYGQTQGSIDGVQSGHLFLMKYTSGGQRAWVKQFDTVSQSPSDYLMWDMVLDNAGSIYLDISSAKSLLGSEPIWDGTTAVPNGVVVKFDADGNLSWINRFGHNDITLSSLAIQTNEQGDVLAAFEFYNAPAGAELNGTALNASDGMVLVRYNQDGVHQSTTVYANNGGWTGVTDMQLTTDGTLIGVGFYYNEVTNPAQNWLTEWDAQGNLYRERFQSDLFADYYAALAIDPWGRLFMVATEDNGLLLRQLSFD</sequence>
<reference evidence="3 4" key="1">
    <citation type="submission" date="2014-01" db="EMBL/GenBank/DDBJ databases">
        <title>Full genme sequencing of cellulolytic bacterium Gynuella sunshinyii YC6258T gen. nov., sp. nov.</title>
        <authorList>
            <person name="Khan H."/>
            <person name="Chung E.J."/>
            <person name="Chung Y.R."/>
        </authorList>
    </citation>
    <scope>NUCLEOTIDE SEQUENCE [LARGE SCALE GENOMIC DNA]</scope>
    <source>
        <strain evidence="3 4">YC6258</strain>
    </source>
</reference>
<dbReference type="HOGENOM" id="CLU_493290_0_0_6"/>
<dbReference type="SUPFAM" id="SSF101898">
    <property type="entry name" value="NHL repeat"/>
    <property type="match status" value="1"/>
</dbReference>
<dbReference type="AlphaFoldDB" id="A0A0C5VRH0"/>
<proteinExistence type="predicted"/>
<protein>
    <recommendedName>
        <fullName evidence="2">SbsA Ig-like domain-containing protein</fullName>
    </recommendedName>
</protein>
<evidence type="ECO:0000313" key="4">
    <source>
        <dbReference type="Proteomes" id="UP000032266"/>
    </source>
</evidence>
<keyword evidence="1" id="KW-0732">Signal</keyword>
<dbReference type="Proteomes" id="UP000032266">
    <property type="component" value="Chromosome"/>
</dbReference>
<evidence type="ECO:0000256" key="1">
    <source>
        <dbReference type="ARBA" id="ARBA00022729"/>
    </source>
</evidence>